<name>A0A812XTG3_SYMPI</name>
<accession>A0A812XTG3</accession>
<dbReference type="OrthoDB" id="21221at2759"/>
<gene>
    <name evidence="1" type="ORF">SPIL2461_LOCUS21835</name>
</gene>
<evidence type="ECO:0000313" key="2">
    <source>
        <dbReference type="Proteomes" id="UP000649617"/>
    </source>
</evidence>
<evidence type="ECO:0000313" key="1">
    <source>
        <dbReference type="EMBL" id="CAE7753044.1"/>
    </source>
</evidence>
<proteinExistence type="predicted"/>
<dbReference type="EMBL" id="CAJNIZ010046643">
    <property type="protein sequence ID" value="CAE7753044.1"/>
    <property type="molecule type" value="Genomic_DNA"/>
</dbReference>
<sequence>EVQPGSKAAAAEKHHTGEVPCIYSFLRKQFADVNLHNRRWVTESDLISFVSARAKRMGEVPADFQDLLRESARRCFHQAAVRKEGIRSEDWVHFGLLSVSSPAAPTQLLNRRLRREL</sequence>
<dbReference type="Proteomes" id="UP000649617">
    <property type="component" value="Unassembled WGS sequence"/>
</dbReference>
<organism evidence="1 2">
    <name type="scientific">Symbiodinium pilosum</name>
    <name type="common">Dinoflagellate</name>
    <dbReference type="NCBI Taxonomy" id="2952"/>
    <lineage>
        <taxon>Eukaryota</taxon>
        <taxon>Sar</taxon>
        <taxon>Alveolata</taxon>
        <taxon>Dinophyceae</taxon>
        <taxon>Suessiales</taxon>
        <taxon>Symbiodiniaceae</taxon>
        <taxon>Symbiodinium</taxon>
    </lineage>
</organism>
<keyword evidence="2" id="KW-1185">Reference proteome</keyword>
<feature type="non-terminal residue" evidence="1">
    <location>
        <position position="1"/>
    </location>
</feature>
<protein>
    <submittedName>
        <fullName evidence="1">Uncharacterized protein</fullName>
    </submittedName>
</protein>
<comment type="caution">
    <text evidence="1">The sequence shown here is derived from an EMBL/GenBank/DDBJ whole genome shotgun (WGS) entry which is preliminary data.</text>
</comment>
<dbReference type="AlphaFoldDB" id="A0A812XTG3"/>
<feature type="non-terminal residue" evidence="1">
    <location>
        <position position="117"/>
    </location>
</feature>
<reference evidence="1" key="1">
    <citation type="submission" date="2021-02" db="EMBL/GenBank/DDBJ databases">
        <authorList>
            <person name="Dougan E. K."/>
            <person name="Rhodes N."/>
            <person name="Thang M."/>
            <person name="Chan C."/>
        </authorList>
    </citation>
    <scope>NUCLEOTIDE SEQUENCE</scope>
</reference>